<sequence length="177" mass="20498">MPTTSPKPPTSDWDDRCIPVTHEKVHSTVMGIPLKDASSKKRHDTRKQCYLGLKALISNLEEIPNRPVLDQAEQQRLGICTELSVEPKNASCFDHEVRFFTPSLPENLPFPPCRPSLWGDEQGRSYHESVWPRSIPHDEDAAELVEDYYDGWHLANVITHHVDMLRWKYPTAWQQTW</sequence>
<dbReference type="EMBL" id="PDNB01000072">
    <property type="protein sequence ID" value="PGH11482.1"/>
    <property type="molecule type" value="Genomic_DNA"/>
</dbReference>
<proteinExistence type="predicted"/>
<dbReference type="AlphaFoldDB" id="A0A2B7XS75"/>
<name>A0A2B7XS75_9EURO</name>
<evidence type="ECO:0000313" key="2">
    <source>
        <dbReference type="Proteomes" id="UP000223968"/>
    </source>
</evidence>
<reference evidence="1 2" key="1">
    <citation type="submission" date="2017-10" db="EMBL/GenBank/DDBJ databases">
        <title>Comparative genomics in systemic dimorphic fungi from Ajellomycetaceae.</title>
        <authorList>
            <person name="Munoz J.F."/>
            <person name="Mcewen J.G."/>
            <person name="Clay O.K."/>
            <person name="Cuomo C.A."/>
        </authorList>
    </citation>
    <scope>NUCLEOTIDE SEQUENCE [LARGE SCALE GENOMIC DNA]</scope>
    <source>
        <strain evidence="1 2">UAMH5409</strain>
    </source>
</reference>
<comment type="caution">
    <text evidence="1">The sequence shown here is derived from an EMBL/GenBank/DDBJ whole genome shotgun (WGS) entry which is preliminary data.</text>
</comment>
<gene>
    <name evidence="1" type="ORF">AJ79_04857</name>
</gene>
<protein>
    <submittedName>
        <fullName evidence="1">Uncharacterized protein</fullName>
    </submittedName>
</protein>
<accession>A0A2B7XS75</accession>
<evidence type="ECO:0000313" key="1">
    <source>
        <dbReference type="EMBL" id="PGH11482.1"/>
    </source>
</evidence>
<organism evidence="1 2">
    <name type="scientific">Helicocarpus griseus UAMH5409</name>
    <dbReference type="NCBI Taxonomy" id="1447875"/>
    <lineage>
        <taxon>Eukaryota</taxon>
        <taxon>Fungi</taxon>
        <taxon>Dikarya</taxon>
        <taxon>Ascomycota</taxon>
        <taxon>Pezizomycotina</taxon>
        <taxon>Eurotiomycetes</taxon>
        <taxon>Eurotiomycetidae</taxon>
        <taxon>Onygenales</taxon>
        <taxon>Ajellomycetaceae</taxon>
        <taxon>Helicocarpus</taxon>
    </lineage>
</organism>
<dbReference type="Proteomes" id="UP000223968">
    <property type="component" value="Unassembled WGS sequence"/>
</dbReference>
<keyword evidence="2" id="KW-1185">Reference proteome</keyword>